<evidence type="ECO:0000259" key="8">
    <source>
        <dbReference type="Pfam" id="PF08281"/>
    </source>
</evidence>
<accession>A0ABV2TQT0</accession>
<dbReference type="InterPro" id="IPR007627">
    <property type="entry name" value="RNA_pol_sigma70_r2"/>
</dbReference>
<evidence type="ECO:0000256" key="2">
    <source>
        <dbReference type="ARBA" id="ARBA00023015"/>
    </source>
</evidence>
<evidence type="ECO:0000256" key="5">
    <source>
        <dbReference type="ARBA" id="ARBA00023163"/>
    </source>
</evidence>
<dbReference type="InterPro" id="IPR013325">
    <property type="entry name" value="RNA_pol_sigma_r2"/>
</dbReference>
<evidence type="ECO:0000256" key="6">
    <source>
        <dbReference type="RuleBase" id="RU000716"/>
    </source>
</evidence>
<comment type="caution">
    <text evidence="9">The sequence shown here is derived from an EMBL/GenBank/DDBJ whole genome shotgun (WGS) entry which is preliminary data.</text>
</comment>
<gene>
    <name evidence="9" type="ORF">ABXR19_19070</name>
</gene>
<comment type="similarity">
    <text evidence="1 6">Belongs to the sigma-70 factor family. ECF subfamily.</text>
</comment>
<dbReference type="SUPFAM" id="SSF88659">
    <property type="entry name" value="Sigma3 and sigma4 domains of RNA polymerase sigma factors"/>
    <property type="match status" value="1"/>
</dbReference>
<keyword evidence="5 6" id="KW-0804">Transcription</keyword>
<keyword evidence="3 6" id="KW-0731">Sigma factor</keyword>
<dbReference type="Gene3D" id="1.10.10.10">
    <property type="entry name" value="Winged helix-like DNA-binding domain superfamily/Winged helix DNA-binding domain"/>
    <property type="match status" value="1"/>
</dbReference>
<dbReference type="NCBIfam" id="TIGR02937">
    <property type="entry name" value="sigma70-ECF"/>
    <property type="match status" value="1"/>
</dbReference>
<dbReference type="Gene3D" id="1.10.1740.10">
    <property type="match status" value="1"/>
</dbReference>
<dbReference type="InterPro" id="IPR000838">
    <property type="entry name" value="RNA_pol_sigma70_ECF_CS"/>
</dbReference>
<evidence type="ECO:0000313" key="10">
    <source>
        <dbReference type="Proteomes" id="UP001549691"/>
    </source>
</evidence>
<dbReference type="PROSITE" id="PS01063">
    <property type="entry name" value="SIGMA70_ECF"/>
    <property type="match status" value="1"/>
</dbReference>
<dbReference type="SUPFAM" id="SSF88946">
    <property type="entry name" value="Sigma2 domain of RNA polymerase sigma factors"/>
    <property type="match status" value="1"/>
</dbReference>
<dbReference type="InterPro" id="IPR036388">
    <property type="entry name" value="WH-like_DNA-bd_sf"/>
</dbReference>
<evidence type="ECO:0000259" key="7">
    <source>
        <dbReference type="Pfam" id="PF04542"/>
    </source>
</evidence>
<evidence type="ECO:0000256" key="1">
    <source>
        <dbReference type="ARBA" id="ARBA00010641"/>
    </source>
</evidence>
<dbReference type="InterPro" id="IPR013324">
    <property type="entry name" value="RNA_pol_sigma_r3/r4-like"/>
</dbReference>
<dbReference type="Pfam" id="PF08281">
    <property type="entry name" value="Sigma70_r4_2"/>
    <property type="match status" value="1"/>
</dbReference>
<dbReference type="Pfam" id="PF04542">
    <property type="entry name" value="Sigma70_r2"/>
    <property type="match status" value="1"/>
</dbReference>
<dbReference type="InterPro" id="IPR039425">
    <property type="entry name" value="RNA_pol_sigma-70-like"/>
</dbReference>
<name>A0ABV2TQT0_9RHOO</name>
<dbReference type="Proteomes" id="UP001549691">
    <property type="component" value="Unassembled WGS sequence"/>
</dbReference>
<reference evidence="9 10" key="1">
    <citation type="submission" date="2024-07" db="EMBL/GenBank/DDBJ databases">
        <title>Uliginosibacterium flavum JJ3220;KACC:17644.</title>
        <authorList>
            <person name="Kim M.K."/>
        </authorList>
    </citation>
    <scope>NUCLEOTIDE SEQUENCE [LARGE SCALE GENOMIC DNA]</scope>
    <source>
        <strain evidence="9 10">KACC:17644</strain>
    </source>
</reference>
<keyword evidence="2 6" id="KW-0805">Transcription regulation</keyword>
<dbReference type="PANTHER" id="PTHR43133">
    <property type="entry name" value="RNA POLYMERASE ECF-TYPE SIGMA FACTO"/>
    <property type="match status" value="1"/>
</dbReference>
<organism evidence="9 10">
    <name type="scientific">Uliginosibacterium flavum</name>
    <dbReference type="NCBI Taxonomy" id="1396831"/>
    <lineage>
        <taxon>Bacteria</taxon>
        <taxon>Pseudomonadati</taxon>
        <taxon>Pseudomonadota</taxon>
        <taxon>Betaproteobacteria</taxon>
        <taxon>Rhodocyclales</taxon>
        <taxon>Zoogloeaceae</taxon>
        <taxon>Uliginosibacterium</taxon>
    </lineage>
</organism>
<evidence type="ECO:0000256" key="3">
    <source>
        <dbReference type="ARBA" id="ARBA00023082"/>
    </source>
</evidence>
<proteinExistence type="inferred from homology"/>
<dbReference type="InterPro" id="IPR014284">
    <property type="entry name" value="RNA_pol_sigma-70_dom"/>
</dbReference>
<dbReference type="InterPro" id="IPR013249">
    <property type="entry name" value="RNA_pol_sigma70_r4_t2"/>
</dbReference>
<dbReference type="PANTHER" id="PTHR43133:SF62">
    <property type="entry name" value="RNA POLYMERASE SIGMA FACTOR SIGZ"/>
    <property type="match status" value="1"/>
</dbReference>
<keyword evidence="4 6" id="KW-0238">DNA-binding</keyword>
<protein>
    <recommendedName>
        <fullName evidence="6">RNA polymerase sigma factor</fullName>
    </recommendedName>
</protein>
<keyword evidence="10" id="KW-1185">Reference proteome</keyword>
<feature type="domain" description="RNA polymerase sigma factor 70 region 4 type 2" evidence="8">
    <location>
        <begin position="103"/>
        <end position="155"/>
    </location>
</feature>
<dbReference type="RefSeq" id="WP_354602752.1">
    <property type="nucleotide sequence ID" value="NZ_JBEWZI010000034.1"/>
</dbReference>
<sequence length="187" mass="20925">MSETSTVPCLLAAWRANERALRGWLIHQLHDKPLAEDLLQDVFLKAMRQGERFCNIGNARAWLFEVTRNTLADQLRRTRDSVALPDDLSVTDEAPPPVDSLANCLPRVLAELSAEDREAITCCDLNGMSQADYAHQLGISLPGAKSRVQRARQRLKTQLASACQVRFDEQGKICCFVPRPSLESNHD</sequence>
<evidence type="ECO:0000256" key="4">
    <source>
        <dbReference type="ARBA" id="ARBA00023125"/>
    </source>
</evidence>
<evidence type="ECO:0000313" key="9">
    <source>
        <dbReference type="EMBL" id="MET7016294.1"/>
    </source>
</evidence>
<dbReference type="EMBL" id="JBEWZI010000034">
    <property type="protein sequence ID" value="MET7016294.1"/>
    <property type="molecule type" value="Genomic_DNA"/>
</dbReference>
<feature type="domain" description="RNA polymerase sigma-70 region 2" evidence="7">
    <location>
        <begin position="15"/>
        <end position="79"/>
    </location>
</feature>